<protein>
    <submittedName>
        <fullName evidence="1">Uncharacterized protein</fullName>
    </submittedName>
</protein>
<accession>A0A9P1N9X0</accession>
<name>A0A9P1N9X0_9PELO</name>
<proteinExistence type="predicted"/>
<comment type="caution">
    <text evidence="1">The sequence shown here is derived from an EMBL/GenBank/DDBJ whole genome shotgun (WGS) entry which is preliminary data.</text>
</comment>
<gene>
    <name evidence="1" type="ORF">CAMP_LOCUS19216</name>
</gene>
<reference evidence="1" key="1">
    <citation type="submission" date="2022-11" db="EMBL/GenBank/DDBJ databases">
        <authorList>
            <person name="Kikuchi T."/>
        </authorList>
    </citation>
    <scope>NUCLEOTIDE SEQUENCE</scope>
    <source>
        <strain evidence="1">PS1010</strain>
    </source>
</reference>
<evidence type="ECO:0000313" key="2">
    <source>
        <dbReference type="Proteomes" id="UP001152747"/>
    </source>
</evidence>
<dbReference type="Proteomes" id="UP001152747">
    <property type="component" value="Unassembled WGS sequence"/>
</dbReference>
<keyword evidence="2" id="KW-1185">Reference proteome</keyword>
<organism evidence="1 2">
    <name type="scientific">Caenorhabditis angaria</name>
    <dbReference type="NCBI Taxonomy" id="860376"/>
    <lineage>
        <taxon>Eukaryota</taxon>
        <taxon>Metazoa</taxon>
        <taxon>Ecdysozoa</taxon>
        <taxon>Nematoda</taxon>
        <taxon>Chromadorea</taxon>
        <taxon>Rhabditida</taxon>
        <taxon>Rhabditina</taxon>
        <taxon>Rhabditomorpha</taxon>
        <taxon>Rhabditoidea</taxon>
        <taxon>Rhabditidae</taxon>
        <taxon>Peloderinae</taxon>
        <taxon>Caenorhabditis</taxon>
    </lineage>
</organism>
<dbReference type="AlphaFoldDB" id="A0A9P1N9X0"/>
<evidence type="ECO:0000313" key="1">
    <source>
        <dbReference type="EMBL" id="CAI5456579.1"/>
    </source>
</evidence>
<dbReference type="EMBL" id="CANHGI010000006">
    <property type="protein sequence ID" value="CAI5456579.1"/>
    <property type="molecule type" value="Genomic_DNA"/>
</dbReference>
<sequence length="166" mass="19237">MTIKVGNFSGKVVAETKPAELKQPQFVITYKKIIEDLMEAYTLFLFANLLFKGYSAEKLFFAAIQLACTFAVYRDWWQLMAVYTINIFYHQGKYLIDFLGKNNIDDIWNLNVEPKKITGIIIVQALCVGFITLWVKQTVFAYKTWKNERNCEETDDETTSQSIDSV</sequence>